<reference evidence="2 3" key="1">
    <citation type="submission" date="2012-06" db="EMBL/GenBank/DDBJ databases">
        <title>The complete genome of Aequorivita sublithincola DSM 14238.</title>
        <authorList>
            <consortium name="US DOE Joint Genome Institute (JGI-PGF)"/>
            <person name="Lucas S."/>
            <person name="Copeland A."/>
            <person name="Lapidus A."/>
            <person name="Goodwin L."/>
            <person name="Pitluck S."/>
            <person name="Peters L."/>
            <person name="Munk A.C.C."/>
            <person name="Kyrpides N."/>
            <person name="Mavromatis K."/>
            <person name="Pagani I."/>
            <person name="Ivanova N."/>
            <person name="Ovchinnikova G."/>
            <person name="Zeytun A."/>
            <person name="Detter J.C."/>
            <person name="Han C."/>
            <person name="Land M."/>
            <person name="Hauser L."/>
            <person name="Markowitz V."/>
            <person name="Cheng J.-F."/>
            <person name="Hugenholtz P."/>
            <person name="Woyke T."/>
            <person name="Wu D."/>
            <person name="Tindall B."/>
            <person name="Faehnrich R."/>
            <person name="Brambilla E."/>
            <person name="Klenk H.-P."/>
            <person name="Eisen J.A."/>
        </authorList>
    </citation>
    <scope>NUCLEOTIDE SEQUENCE [LARGE SCALE GENOMIC DNA]</scope>
    <source>
        <strain evidence="3">DSM 14238 / LMG 21431 / ACAM 643 / 9-3</strain>
    </source>
</reference>
<dbReference type="EMBL" id="CP003280">
    <property type="protein sequence ID" value="AFL81895.1"/>
    <property type="molecule type" value="Genomic_DNA"/>
</dbReference>
<feature type="transmembrane region" description="Helical" evidence="1">
    <location>
        <begin position="39"/>
        <end position="59"/>
    </location>
</feature>
<feature type="transmembrane region" description="Helical" evidence="1">
    <location>
        <begin position="80"/>
        <end position="101"/>
    </location>
</feature>
<evidence type="ECO:0008006" key="4">
    <source>
        <dbReference type="Google" id="ProtNLM"/>
    </source>
</evidence>
<feature type="transmembrane region" description="Helical" evidence="1">
    <location>
        <begin position="143"/>
        <end position="167"/>
    </location>
</feature>
<dbReference type="AlphaFoldDB" id="I3YY27"/>
<dbReference type="STRING" id="746697.Aeqsu_2437"/>
<feature type="transmembrane region" description="Helical" evidence="1">
    <location>
        <begin position="12"/>
        <end position="33"/>
    </location>
</feature>
<dbReference type="Proteomes" id="UP000006049">
    <property type="component" value="Chromosome"/>
</dbReference>
<organism evidence="2 3">
    <name type="scientific">Aequorivita sublithincola (strain DSM 14238 / LMG 21431 / ACAM 643 / 9-3)</name>
    <dbReference type="NCBI Taxonomy" id="746697"/>
    <lineage>
        <taxon>Bacteria</taxon>
        <taxon>Pseudomonadati</taxon>
        <taxon>Bacteroidota</taxon>
        <taxon>Flavobacteriia</taxon>
        <taxon>Flavobacteriales</taxon>
        <taxon>Flavobacteriaceae</taxon>
        <taxon>Aequorivita</taxon>
    </lineage>
</organism>
<accession>I3YY27</accession>
<gene>
    <name evidence="2" type="ordered locus">Aeqsu_2437</name>
</gene>
<dbReference type="InterPro" id="IPR025250">
    <property type="entry name" value="DUF4199"/>
</dbReference>
<keyword evidence="1" id="KW-1133">Transmembrane helix</keyword>
<evidence type="ECO:0000256" key="1">
    <source>
        <dbReference type="SAM" id="Phobius"/>
    </source>
</evidence>
<proteinExistence type="predicted"/>
<keyword evidence="1" id="KW-0472">Membrane</keyword>
<dbReference type="HOGENOM" id="CLU_124415_0_0_10"/>
<evidence type="ECO:0000313" key="2">
    <source>
        <dbReference type="EMBL" id="AFL81895.1"/>
    </source>
</evidence>
<dbReference type="eggNOG" id="ENOG5031WK9">
    <property type="taxonomic scope" value="Bacteria"/>
</dbReference>
<sequence length="177" mass="19747">METQTDSLKKIALNYGVLLALLSIVLQVISYVLDVHIDRPWWLTVLQLFISVGVIVYGIKAFKTGNAGFLTISQSLKTGLAISLIAGVIGVVFNYIFMNYIDPDFIQKTLDFSREQMIESYPNMTQEQIDNSLEISAKFMSPLIMSAIAILATLFFGFIISLIAGFVMKNNPPQQQL</sequence>
<keyword evidence="1" id="KW-0812">Transmembrane</keyword>
<dbReference type="KEGG" id="asl:Aeqsu_2437"/>
<dbReference type="PATRIC" id="fig|746697.3.peg.2489"/>
<keyword evidence="3" id="KW-1185">Reference proteome</keyword>
<dbReference type="Pfam" id="PF13858">
    <property type="entry name" value="DUF4199"/>
    <property type="match status" value="1"/>
</dbReference>
<name>I3YY27_AEQSU</name>
<dbReference type="RefSeq" id="WP_014783144.1">
    <property type="nucleotide sequence ID" value="NC_018013.1"/>
</dbReference>
<evidence type="ECO:0000313" key="3">
    <source>
        <dbReference type="Proteomes" id="UP000006049"/>
    </source>
</evidence>
<protein>
    <recommendedName>
        <fullName evidence="4">DUF4199 domain-containing protein</fullName>
    </recommendedName>
</protein>
<dbReference type="OrthoDB" id="1122768at2"/>